<accession>A0A2H0W214</accession>
<comment type="function">
    <text evidence="6 8">Binds 23S rRNA and is also seen to make contacts with the A and possibly P site tRNAs.</text>
</comment>
<dbReference type="Gene3D" id="3.90.1170.10">
    <property type="entry name" value="Ribosomal protein L10e/L16"/>
    <property type="match status" value="1"/>
</dbReference>
<dbReference type="Proteomes" id="UP000230935">
    <property type="component" value="Unassembled WGS sequence"/>
</dbReference>
<evidence type="ECO:0000313" key="11">
    <source>
        <dbReference type="Proteomes" id="UP000230935"/>
    </source>
</evidence>
<dbReference type="EMBL" id="PEZZ01000007">
    <property type="protein sequence ID" value="PIS05409.1"/>
    <property type="molecule type" value="Genomic_DNA"/>
</dbReference>
<dbReference type="InterPro" id="IPR000114">
    <property type="entry name" value="Ribosomal_uL16_bact-type"/>
</dbReference>
<dbReference type="Pfam" id="PF00252">
    <property type="entry name" value="Ribosomal_L16"/>
    <property type="match status" value="1"/>
</dbReference>
<evidence type="ECO:0000256" key="5">
    <source>
        <dbReference type="ARBA" id="ARBA00035198"/>
    </source>
</evidence>
<proteinExistence type="inferred from homology"/>
<dbReference type="SUPFAM" id="SSF54686">
    <property type="entry name" value="Ribosomal protein L16p/L10e"/>
    <property type="match status" value="1"/>
</dbReference>
<evidence type="ECO:0000256" key="3">
    <source>
        <dbReference type="ARBA" id="ARBA00022980"/>
    </source>
</evidence>
<evidence type="ECO:0000256" key="1">
    <source>
        <dbReference type="ARBA" id="ARBA00008931"/>
    </source>
</evidence>
<evidence type="ECO:0000256" key="4">
    <source>
        <dbReference type="ARBA" id="ARBA00023274"/>
    </source>
</evidence>
<comment type="caution">
    <text evidence="10">The sequence shown here is derived from an EMBL/GenBank/DDBJ whole genome shotgun (WGS) entry which is preliminary data.</text>
</comment>
<dbReference type="InterPro" id="IPR016180">
    <property type="entry name" value="Ribosomal_uL16_dom"/>
</dbReference>
<keyword evidence="6 8" id="KW-0694">RNA-binding</keyword>
<comment type="similarity">
    <text evidence="1 6 7">Belongs to the universal ribosomal protein uL16 family.</text>
</comment>
<dbReference type="PANTHER" id="PTHR12220">
    <property type="entry name" value="50S/60S RIBOSOMAL PROTEIN L16"/>
    <property type="match status" value="1"/>
</dbReference>
<dbReference type="PROSITE" id="PS00586">
    <property type="entry name" value="RIBOSOMAL_L16_1"/>
    <property type="match status" value="1"/>
</dbReference>
<feature type="compositionally biased region" description="Basic residues" evidence="9">
    <location>
        <begin position="1"/>
        <end position="19"/>
    </location>
</feature>
<keyword evidence="6 8" id="KW-0699">rRNA-binding</keyword>
<dbReference type="HAMAP" id="MF_01342">
    <property type="entry name" value="Ribosomal_uL16"/>
    <property type="match status" value="1"/>
</dbReference>
<dbReference type="AlphaFoldDB" id="A0A2H0W214"/>
<evidence type="ECO:0000256" key="9">
    <source>
        <dbReference type="SAM" id="MobiDB-lite"/>
    </source>
</evidence>
<dbReference type="PRINTS" id="PR00060">
    <property type="entry name" value="RIBOSOMALL16"/>
</dbReference>
<dbReference type="CDD" id="cd01433">
    <property type="entry name" value="Ribosomal_L16_L10e"/>
    <property type="match status" value="1"/>
</dbReference>
<dbReference type="GO" id="GO:0003735">
    <property type="term" value="F:structural constituent of ribosome"/>
    <property type="evidence" value="ECO:0007669"/>
    <property type="project" value="InterPro"/>
</dbReference>
<comment type="subunit">
    <text evidence="6 8">Part of the 50S ribosomal subunit.</text>
</comment>
<keyword evidence="4 6" id="KW-0687">Ribonucleoprotein</keyword>
<dbReference type="FunFam" id="3.90.1170.10:FF:000001">
    <property type="entry name" value="50S ribosomal protein L16"/>
    <property type="match status" value="1"/>
</dbReference>
<dbReference type="GO" id="GO:0019843">
    <property type="term" value="F:rRNA binding"/>
    <property type="evidence" value="ECO:0007669"/>
    <property type="project" value="UniProtKB-UniRule"/>
</dbReference>
<protein>
    <recommendedName>
        <fullName evidence="5 6">Large ribosomal subunit protein uL16</fullName>
    </recommendedName>
</protein>
<dbReference type="InterPro" id="IPR020798">
    <property type="entry name" value="Ribosomal_uL16_CS"/>
</dbReference>
<evidence type="ECO:0000313" key="10">
    <source>
        <dbReference type="EMBL" id="PIS05409.1"/>
    </source>
</evidence>
<dbReference type="NCBIfam" id="TIGR01164">
    <property type="entry name" value="rplP_bact"/>
    <property type="match status" value="1"/>
</dbReference>
<feature type="region of interest" description="Disordered" evidence="9">
    <location>
        <begin position="1"/>
        <end position="20"/>
    </location>
</feature>
<evidence type="ECO:0000256" key="7">
    <source>
        <dbReference type="RuleBase" id="RU004413"/>
    </source>
</evidence>
<dbReference type="InterPro" id="IPR047873">
    <property type="entry name" value="Ribosomal_uL16"/>
</dbReference>
<keyword evidence="3 6" id="KW-0689">Ribosomal protein</keyword>
<organism evidence="10 11">
    <name type="scientific">Candidatus Buchananbacteria bacterium CG10_big_fil_rev_8_21_14_0_10_42_9</name>
    <dbReference type="NCBI Taxonomy" id="1974526"/>
    <lineage>
        <taxon>Bacteria</taxon>
        <taxon>Candidatus Buchananiibacteriota</taxon>
    </lineage>
</organism>
<dbReference type="GO" id="GO:0006412">
    <property type="term" value="P:translation"/>
    <property type="evidence" value="ECO:0007669"/>
    <property type="project" value="UniProtKB-UniRule"/>
</dbReference>
<evidence type="ECO:0000256" key="6">
    <source>
        <dbReference type="HAMAP-Rule" id="MF_01342"/>
    </source>
</evidence>
<dbReference type="InterPro" id="IPR036920">
    <property type="entry name" value="Ribosomal_uL16_sf"/>
</dbReference>
<dbReference type="GO" id="GO:0000049">
    <property type="term" value="F:tRNA binding"/>
    <property type="evidence" value="ECO:0007669"/>
    <property type="project" value="UniProtKB-KW"/>
</dbReference>
<evidence type="ECO:0000256" key="8">
    <source>
        <dbReference type="RuleBase" id="RU004414"/>
    </source>
</evidence>
<name>A0A2H0W214_9BACT</name>
<dbReference type="GO" id="GO:0022625">
    <property type="term" value="C:cytosolic large ribosomal subunit"/>
    <property type="evidence" value="ECO:0007669"/>
    <property type="project" value="TreeGrafter"/>
</dbReference>
<reference evidence="11" key="1">
    <citation type="submission" date="2017-09" db="EMBL/GenBank/DDBJ databases">
        <title>Depth-based differentiation of microbial function through sediment-hosted aquifers and enrichment of novel symbionts in the deep terrestrial subsurface.</title>
        <authorList>
            <person name="Probst A.J."/>
            <person name="Ladd B."/>
            <person name="Jarett J.K."/>
            <person name="Geller-Mcgrath D.E."/>
            <person name="Sieber C.M.K."/>
            <person name="Emerson J.B."/>
            <person name="Anantharaman K."/>
            <person name="Thomas B.C."/>
            <person name="Malmstrom R."/>
            <person name="Stieglmeier M."/>
            <person name="Klingl A."/>
            <person name="Woyke T."/>
            <person name="Ryan C.M."/>
            <person name="Banfield J.F."/>
        </authorList>
    </citation>
    <scope>NUCLEOTIDE SEQUENCE [LARGE SCALE GENOMIC DNA]</scope>
</reference>
<keyword evidence="2 6" id="KW-0820">tRNA-binding</keyword>
<gene>
    <name evidence="6" type="primary">rplP</name>
    <name evidence="10" type="ORF">COT81_01360</name>
</gene>
<dbReference type="PANTHER" id="PTHR12220:SF13">
    <property type="entry name" value="LARGE RIBOSOMAL SUBUNIT PROTEIN UL16M"/>
    <property type="match status" value="1"/>
</dbReference>
<evidence type="ECO:0000256" key="2">
    <source>
        <dbReference type="ARBA" id="ARBA00022555"/>
    </source>
</evidence>
<sequence length="136" mass="15170">MLAPKKTKHRKSFKGRKRFSGSAQAGTTVSFGRYAIKSLDNAWIDSRQIEAARKSMAHYIKRGGKIWIRIFPDRAITSKGTQASMGSGKGVLDRYVIEVKPGTVLFEMDGVDADKAREAMRLAGHKLPVRTKFVSR</sequence>